<feature type="region of interest" description="Disordered" evidence="1">
    <location>
        <begin position="459"/>
        <end position="491"/>
    </location>
</feature>
<dbReference type="PANTHER" id="PTHR19143">
    <property type="entry name" value="FIBRINOGEN/TENASCIN/ANGIOPOEITIN"/>
    <property type="match status" value="1"/>
</dbReference>
<organism evidence="3 4">
    <name type="scientific">Macrostomum lignano</name>
    <dbReference type="NCBI Taxonomy" id="282301"/>
    <lineage>
        <taxon>Eukaryota</taxon>
        <taxon>Metazoa</taxon>
        <taxon>Spiralia</taxon>
        <taxon>Lophotrochozoa</taxon>
        <taxon>Platyhelminthes</taxon>
        <taxon>Rhabditophora</taxon>
        <taxon>Macrostomorpha</taxon>
        <taxon>Macrostomida</taxon>
        <taxon>Macrostomidae</taxon>
        <taxon>Macrostomum</taxon>
    </lineage>
</organism>
<dbReference type="SMART" id="SM00186">
    <property type="entry name" value="FBG"/>
    <property type="match status" value="1"/>
</dbReference>
<dbReference type="Gene3D" id="4.10.530.10">
    <property type="entry name" value="Gamma-fibrinogen Carboxyl Terminal Fragment, domain 2"/>
    <property type="match status" value="1"/>
</dbReference>
<evidence type="ECO:0000313" key="3">
    <source>
        <dbReference type="Proteomes" id="UP000095280"/>
    </source>
</evidence>
<feature type="region of interest" description="Disordered" evidence="1">
    <location>
        <begin position="569"/>
        <end position="591"/>
    </location>
</feature>
<feature type="compositionally biased region" description="Low complexity" evidence="1">
    <location>
        <begin position="569"/>
        <end position="585"/>
    </location>
</feature>
<reference evidence="4" key="1">
    <citation type="submission" date="2016-11" db="UniProtKB">
        <authorList>
            <consortium name="WormBaseParasite"/>
        </authorList>
    </citation>
    <scope>IDENTIFICATION</scope>
</reference>
<dbReference type="InterPro" id="IPR002181">
    <property type="entry name" value="Fibrinogen_a/b/g_C_dom"/>
</dbReference>
<dbReference type="InterPro" id="IPR014716">
    <property type="entry name" value="Fibrinogen_a/b/g_C_1"/>
</dbReference>
<evidence type="ECO:0000259" key="2">
    <source>
        <dbReference type="PROSITE" id="PS51406"/>
    </source>
</evidence>
<dbReference type="Pfam" id="PF00147">
    <property type="entry name" value="Fibrinogen_C"/>
    <property type="match status" value="1"/>
</dbReference>
<dbReference type="SUPFAM" id="SSF56496">
    <property type="entry name" value="Fibrinogen C-terminal domain-like"/>
    <property type="match status" value="1"/>
</dbReference>
<dbReference type="GO" id="GO:0005615">
    <property type="term" value="C:extracellular space"/>
    <property type="evidence" value="ECO:0007669"/>
    <property type="project" value="TreeGrafter"/>
</dbReference>
<dbReference type="InterPro" id="IPR036056">
    <property type="entry name" value="Fibrinogen-like_C"/>
</dbReference>
<dbReference type="AlphaFoldDB" id="A0A1I8GB85"/>
<sequence length="1001" mass="108619">ITYSRLAIRGSRNFYIFQQRESNSVDFVIGWTEYKNGFAHTDRLPIDTAGLRWIRALTRPVGRTMRMEAVRFNGMSYHCEYSSFLVEGPDTGYALQYGSLLLSSSNVSGDSLSAHRRMKFQTTDANCNGNCCAKIRSGTGWWFNYCETCNPNGIYYSGGERNGDEYVHWDAVAFEIRGQQGGAPIATVYCSTGGGEIGSHGANCTCVQYLAQQHQSVVLEGAGQPADALRMVADGGRVRHELRAPQRRQLGVIERHPRRRRGGAAVGPDLLVSQGAVPASGFRRLEAVREIATIGWRRLFGKISDGAGVAAPIARHTKPVQVVQPTLSHQVVGVCRAIRLKPPSASAASRMQLQQNFNILNFNYPSTLLQLPDGRLFLQQPPSSAGPIQFVKLPAMAASTAGAAGAAGKPHQIIAASNSTVQVDALQKNTAKTPQIEEELRKLRQMQNDVIKQANKMHQVIEQQQKSTEPNSATPASTQSAAASSSGSADDADSFVLAEPKYGEMRVLVEYRVEGTRYQLRLTPSQKTQVDEAVVRLAGVADRERLLQRLLAKQQQQPVMATRIVALAPGQQQQPQQSHSGSFQPQPDPFRTADEATANLLRFHLFQDTEETAPPSSTAPDSGDDVGAASEFTALAQNAWSAMEARFKRLQAAILMSELRTRVLSSADPELQLLSDQLSVSAARQQLDSERAQPAGQVAPLAFDDAGRGRPVSPKRARLLPDVGDADSALIKTFLSDESLVIVDSVSGTLNPVSGLSRLLVHLAPLSSTYNLVGDDNDQHGDQLGTDAQQGRQEGPRALDAKEHGSLVGAKIVAGFAGHGAPIQFVVHLGQQQGLIAAVVKARPELLAPANVAERMAHHLADADVLVNWTAQGQRGDAADALLALRVDAGPALLDADAAVPAGPPPVEARLRQADRRLTRLRWRRLRPARDYQRSALVQLVGLAKAAVRLLLQMDHHVVHGDVDPAGRSRCRRQQQQRRDCLRQKLPHSPLLIASVAPHCQ</sequence>
<dbReference type="Gene3D" id="3.90.215.10">
    <property type="entry name" value="Gamma Fibrinogen, chain A, domain 1"/>
    <property type="match status" value="1"/>
</dbReference>
<feature type="compositionally biased region" description="Polar residues" evidence="1">
    <location>
        <begin position="461"/>
        <end position="471"/>
    </location>
</feature>
<dbReference type="PROSITE" id="PS51406">
    <property type="entry name" value="FIBRINOGEN_C_2"/>
    <property type="match status" value="1"/>
</dbReference>
<name>A0A1I8GB85_9PLAT</name>
<evidence type="ECO:0000313" key="4">
    <source>
        <dbReference type="WBParaSite" id="maker-uti_cns_0001260-snap-gene-0.2-mRNA-1"/>
    </source>
</evidence>
<evidence type="ECO:0000256" key="1">
    <source>
        <dbReference type="SAM" id="MobiDB-lite"/>
    </source>
</evidence>
<feature type="domain" description="Fibrinogen C-terminal" evidence="2">
    <location>
        <begin position="1"/>
        <end position="169"/>
    </location>
</feature>
<dbReference type="WBParaSite" id="maker-uti_cns_0001260-snap-gene-0.2-mRNA-1">
    <property type="protein sequence ID" value="maker-uti_cns_0001260-snap-gene-0.2-mRNA-1"/>
    <property type="gene ID" value="maker-uti_cns_0001260-snap-gene-0.2"/>
</dbReference>
<proteinExistence type="predicted"/>
<feature type="compositionally biased region" description="Low complexity" evidence="1">
    <location>
        <begin position="472"/>
        <end position="489"/>
    </location>
</feature>
<accession>A0A1I8GB85</accession>
<dbReference type="PANTHER" id="PTHR19143:SF424">
    <property type="entry name" value="FIBRINOGEN C-TERMINAL DOMAIN-CONTAINING PROTEIN"/>
    <property type="match status" value="1"/>
</dbReference>
<protein>
    <submittedName>
        <fullName evidence="4">Fibrinogen C-terminal domain-containing protein</fullName>
    </submittedName>
</protein>
<feature type="region of interest" description="Disordered" evidence="1">
    <location>
        <begin position="774"/>
        <end position="798"/>
    </location>
</feature>
<dbReference type="InterPro" id="IPR050373">
    <property type="entry name" value="Fibrinogen_C-term_domain"/>
</dbReference>
<dbReference type="Proteomes" id="UP000095280">
    <property type="component" value="Unplaced"/>
</dbReference>
<keyword evidence="3" id="KW-1185">Reference proteome</keyword>